<evidence type="ECO:0000256" key="3">
    <source>
        <dbReference type="ARBA" id="ARBA00002564"/>
    </source>
</evidence>
<evidence type="ECO:0000256" key="17">
    <source>
        <dbReference type="ARBA" id="ARBA00022840"/>
    </source>
</evidence>
<comment type="function">
    <text evidence="3">Involved in the synthesis of the GDP-mannose and dolichol-phosphate-mannose required for a number of critical mannosyl transfer reactions.</text>
</comment>
<dbReference type="SUPFAM" id="SSF53067">
    <property type="entry name" value="Actin-like ATPase domain"/>
    <property type="match status" value="2"/>
</dbReference>
<dbReference type="PANTHER" id="PTHR10196:SF69">
    <property type="entry name" value="GLYCEROL KINASE"/>
    <property type="match status" value="1"/>
</dbReference>
<dbReference type="NCBIfam" id="TIGR00218">
    <property type="entry name" value="manA"/>
    <property type="match status" value="1"/>
</dbReference>
<dbReference type="InterPro" id="IPR018485">
    <property type="entry name" value="FGGY_C"/>
</dbReference>
<dbReference type="NCBIfam" id="NF000756">
    <property type="entry name" value="PRK00047.1"/>
    <property type="match status" value="1"/>
</dbReference>
<dbReference type="InterPro" id="IPR005999">
    <property type="entry name" value="Glycerol_kin"/>
</dbReference>
<comment type="pathway">
    <text evidence="5">Polyol metabolism; glycerol degradation via glycerol kinase pathway; sn-glycerol 3-phosphate from glycerol: step 1/1.</text>
</comment>
<evidence type="ECO:0000259" key="24">
    <source>
        <dbReference type="PROSITE" id="PS50105"/>
    </source>
</evidence>
<evidence type="ECO:0000256" key="15">
    <source>
        <dbReference type="ARBA" id="ARBA00022798"/>
    </source>
</evidence>
<dbReference type="InterPro" id="IPR046458">
    <property type="entry name" value="PMI_typeI_hel"/>
</dbReference>
<evidence type="ECO:0000256" key="16">
    <source>
        <dbReference type="ARBA" id="ARBA00022833"/>
    </source>
</evidence>
<evidence type="ECO:0000313" key="25">
    <source>
        <dbReference type="EMBL" id="TIC64761.1"/>
    </source>
</evidence>
<comment type="cofactor">
    <cofactor evidence="2">
        <name>Zn(2+)</name>
        <dbReference type="ChEBI" id="CHEBI:29105"/>
    </cofactor>
</comment>
<dbReference type="InterPro" id="IPR011051">
    <property type="entry name" value="RmlC_Cupin_sf"/>
</dbReference>
<comment type="similarity">
    <text evidence="6 22">Belongs to the FGGY kinase family.</text>
</comment>
<feature type="region of interest" description="Disordered" evidence="23">
    <location>
        <begin position="1542"/>
        <end position="1569"/>
    </location>
</feature>
<evidence type="ECO:0000256" key="19">
    <source>
        <dbReference type="ARBA" id="ARBA00029741"/>
    </source>
</evidence>
<feature type="region of interest" description="Disordered" evidence="23">
    <location>
        <begin position="1151"/>
        <end position="1222"/>
    </location>
</feature>
<dbReference type="CDD" id="cd07792">
    <property type="entry name" value="ASKHA_NBD_FGGY_GK1-3-like"/>
    <property type="match status" value="1"/>
</dbReference>
<comment type="pathway">
    <text evidence="4">Nucleotide-sugar biosynthesis; GDP-alpha-D-mannose biosynthesis; alpha-D-mannose 1-phosphate from D-fructose 6-phosphate: step 1/2.</text>
</comment>
<dbReference type="Pfam" id="PF20511">
    <property type="entry name" value="PMI_typeI_cat"/>
    <property type="match status" value="1"/>
</dbReference>
<feature type="domain" description="SAM" evidence="24">
    <location>
        <begin position="1479"/>
        <end position="1540"/>
    </location>
</feature>
<dbReference type="PROSITE" id="PS00965">
    <property type="entry name" value="PMI_I_1"/>
    <property type="match status" value="1"/>
</dbReference>
<keyword evidence="15" id="KW-0319">Glycerol metabolism</keyword>
<dbReference type="UniPathway" id="UPA00618">
    <property type="reaction ID" value="UER00672"/>
</dbReference>
<dbReference type="Pfam" id="PF00370">
    <property type="entry name" value="FGGY_N"/>
    <property type="match status" value="1"/>
</dbReference>
<dbReference type="InterPro" id="IPR057327">
    <property type="entry name" value="Vts1_dom"/>
</dbReference>
<dbReference type="InterPro" id="IPR043129">
    <property type="entry name" value="ATPase_NBD"/>
</dbReference>
<dbReference type="Pfam" id="PF07647">
    <property type="entry name" value="SAM_2"/>
    <property type="match status" value="1"/>
</dbReference>
<evidence type="ECO:0000256" key="5">
    <source>
        <dbReference type="ARBA" id="ARBA00005190"/>
    </source>
</evidence>
<dbReference type="EC" id="2.7.1.30" evidence="9"/>
<accession>A0A4T0LZ90</accession>
<keyword evidence="11 22" id="KW-0808">Transferase</keyword>
<feature type="compositionally biased region" description="Basic and acidic residues" evidence="23">
    <location>
        <begin position="1551"/>
        <end position="1560"/>
    </location>
</feature>
<dbReference type="PROSITE" id="PS00933">
    <property type="entry name" value="FGGY_KINASES_1"/>
    <property type="match status" value="1"/>
</dbReference>
<sequence>MSREEPKLDSDGPPEFVAAIDTGTTSTRCILFDKYGTPTLMHQVEYPQHYPYPGWHEQDPLDLLESVYIVMDCIADKMEAAGIPFDAVKAFGITNQRETTLVWDRKTGQPLYNAIVWDDSRTNTMIKELSGEEGPDILKDKTGMPLTTYFSGLKLKWLVENVDDVKIAMEEDRLCFGTIDSWYLYNLTGGPGKGLHYIDISNASRTLLFNLRTCDWDNSLLDFFGLKSSILPEIRSSSEVYGKIDHGPFVDTPISGMLGDQQAALVGQKCLRAGEAKNTYGTGAFLLFNTGEEVKYSKNGLISTVAYKAGPDCPTHFALEGSVSVAGAAITWLRDNMALIDSASEIGELAAQVHDTGGVYFVTAFGGLFAPYWDSTATGTLIGMTGYTTKAHVARATLEAACFQTRAILEAMNADSGVNIHILRVDGGMTNSDLAMQIQSDILGVEVERPTMRESTALGSAIMAGSALNLWGWDVTKPETLEKVNTAGNVFFAPHDDTKLRTRVYRLWNRAVERASKWNTIDFVQEEVEAELEEKLKIEKGIQSYDWGKIGRQSKAATFAEVSIPGFKIEDKPYAELWMGTHDQAPAYLSSDPSTKLAEFLSRNPDQVGQKVKDAFKETTSDGGLPFLFKVLAIEKALSVQAHPNKKLAEQLHKARPDVYKDSNHKPEMAIALTEFNGFCGFRPKDQIVNFLENVKELRAFVENKHVNDLKQATTDEQTRGALKNVFRNIMSASENKIADLTKAIVDRYSNQSGEDVSDENVYRVRQLVLTLNEQFPGDIGIFCAFLLNVVHLKPGESVFLKADDPHAYISGDIMECMATSNNVVRAGLTPKLRDVDTLVNMLTYESATADAQLMDTKSLDGAAGTVVYDPPIDEFSVARVTLSNEVDSPHEAALNVKKIYQIENVWYITKQILHIVFTTSHEFKPPKYTICALTLTKSNNWQTLGAPSRTPVSPRVQRPASEIAQSAGGNTGWNQQQNQLLGSAQLPPGSAGLGMNTPDTLDQWFENLGSYEDTLEEMAAASLDQNFKEELVAIEQWFRVLSEAERTAALYSLLQHSSQMQIRFFITVLQQMSRSDPISQALFSPSAGANLDGQIDTELSRMSLKSPHLAAVSGISAKNSPNLAATTAINRQSLAAGEYHLSPEDALSAHRQRFNSKRTSAPGHLPGPGTIGAGSSTDNLRSPNWQRGSGLEQVQERRSPTPSANSERPKSSDSSSFVRSDSIQDLNDDQALAMAQANANISSPLQQSANWSSMVNTPSIGNFSINQNQNQNQFDTDLQNWYANVTNSGNNNNAVRLDDARKFRRQSRQSVNYDDVTSAQDDYNGVLNNGLLTPGGTSVGNNQNNQNLQQLLAQQQQLINSLSSPGQVSAPTSPNPGNPILALQLQSLHQQQQLLQQQQLALGRLQQQQNVRAGPGLGIYGGNNSTNGSRLPSPYKQSFNQQQLGIPPNQQGGNKRSISNQSRQRNNTTNNEDELDERVLNDVATWLRVLRLHKYTTNFQDSNWKEMVAMSGNDLEARGVAAVGARRKMLKEFEKVREKYDIPATPEQEAEMKEEKEKAANPTASGNE</sequence>
<evidence type="ECO:0000256" key="9">
    <source>
        <dbReference type="ARBA" id="ARBA00012099"/>
    </source>
</evidence>
<keyword evidence="14 22" id="KW-0418">Kinase</keyword>
<reference evidence="25 26" key="1">
    <citation type="submission" date="2019-03" db="EMBL/GenBank/DDBJ databases">
        <title>Sequencing 25 genomes of Wallemia mellicola.</title>
        <authorList>
            <person name="Gostincar C."/>
        </authorList>
    </citation>
    <scope>NUCLEOTIDE SEQUENCE [LARGE SCALE GENOMIC DNA]</scope>
    <source>
        <strain evidence="25 26">EXF-757</strain>
    </source>
</reference>
<feature type="region of interest" description="Disordered" evidence="23">
    <location>
        <begin position="1417"/>
        <end position="1477"/>
    </location>
</feature>
<dbReference type="InterPro" id="IPR042018">
    <property type="entry name" value="GK1-3_metazoan-type"/>
</dbReference>
<dbReference type="InterPro" id="IPR046457">
    <property type="entry name" value="PMI_typeI_cat"/>
</dbReference>
<dbReference type="GO" id="GO:0005524">
    <property type="term" value="F:ATP binding"/>
    <property type="evidence" value="ECO:0007669"/>
    <property type="project" value="UniProtKB-KW"/>
</dbReference>
<dbReference type="Gene3D" id="1.10.150.50">
    <property type="entry name" value="Transcription Factor, Ets-1"/>
    <property type="match status" value="1"/>
</dbReference>
<dbReference type="InterPro" id="IPR001660">
    <property type="entry name" value="SAM"/>
</dbReference>
<dbReference type="InterPro" id="IPR018483">
    <property type="entry name" value="Carb_kinase_FGGY_CS"/>
</dbReference>
<evidence type="ECO:0000256" key="21">
    <source>
        <dbReference type="ARBA" id="ARBA00043149"/>
    </source>
</evidence>
<evidence type="ECO:0000256" key="10">
    <source>
        <dbReference type="ARBA" id="ARBA00018236"/>
    </source>
</evidence>
<dbReference type="GO" id="GO:0004476">
    <property type="term" value="F:mannose-6-phosphate isomerase activity"/>
    <property type="evidence" value="ECO:0007669"/>
    <property type="project" value="UniProtKB-EC"/>
</dbReference>
<dbReference type="PRINTS" id="PR00714">
    <property type="entry name" value="MAN6PISMRASE"/>
</dbReference>
<evidence type="ECO:0000256" key="2">
    <source>
        <dbReference type="ARBA" id="ARBA00001947"/>
    </source>
</evidence>
<evidence type="ECO:0000313" key="26">
    <source>
        <dbReference type="Proteomes" id="UP000310708"/>
    </source>
</evidence>
<name>A0A4T0LZ90_9BASI</name>
<dbReference type="GO" id="GO:0006641">
    <property type="term" value="P:triglyceride metabolic process"/>
    <property type="evidence" value="ECO:0007669"/>
    <property type="project" value="TreeGrafter"/>
</dbReference>
<feature type="compositionally biased region" description="Low complexity" evidence="23">
    <location>
        <begin position="1213"/>
        <end position="1222"/>
    </location>
</feature>
<gene>
    <name evidence="25" type="ORF">E3Q01_02562</name>
</gene>
<dbReference type="GO" id="GO:0019563">
    <property type="term" value="P:glycerol catabolic process"/>
    <property type="evidence" value="ECO:0007669"/>
    <property type="project" value="UniProtKB-UniPathway"/>
</dbReference>
<dbReference type="InterPro" id="IPR018484">
    <property type="entry name" value="FGGY_N"/>
</dbReference>
<dbReference type="PANTHER" id="PTHR10196">
    <property type="entry name" value="SUGAR KINASE"/>
    <property type="match status" value="1"/>
</dbReference>
<keyword evidence="16" id="KW-0862">Zinc</keyword>
<dbReference type="Pfam" id="PF25479">
    <property type="entry name" value="Vts1"/>
    <property type="match status" value="1"/>
</dbReference>
<dbReference type="SUPFAM" id="SSF47769">
    <property type="entry name" value="SAM/Pointed domain"/>
    <property type="match status" value="1"/>
</dbReference>
<keyword evidence="18" id="KW-0413">Isomerase</keyword>
<dbReference type="GO" id="GO:0004370">
    <property type="term" value="F:glycerol kinase activity"/>
    <property type="evidence" value="ECO:0007669"/>
    <property type="project" value="UniProtKB-EC"/>
</dbReference>
<comment type="caution">
    <text evidence="25">The sequence shown here is derived from an EMBL/GenBank/DDBJ whole genome shotgun (WGS) entry which is preliminary data.</text>
</comment>
<evidence type="ECO:0000256" key="7">
    <source>
        <dbReference type="ARBA" id="ARBA00010772"/>
    </source>
</evidence>
<feature type="compositionally biased region" description="Polar residues" evidence="23">
    <location>
        <begin position="1423"/>
        <end position="1459"/>
    </location>
</feature>
<evidence type="ECO:0000256" key="20">
    <source>
        <dbReference type="ARBA" id="ARBA00030762"/>
    </source>
</evidence>
<dbReference type="Gene3D" id="3.30.420.40">
    <property type="match status" value="2"/>
</dbReference>
<dbReference type="FunFam" id="3.30.420.40:FF:000108">
    <property type="entry name" value="Glycerol kinase, glycosomal"/>
    <property type="match status" value="1"/>
</dbReference>
<evidence type="ECO:0000256" key="13">
    <source>
        <dbReference type="ARBA" id="ARBA00022741"/>
    </source>
</evidence>
<dbReference type="SUPFAM" id="SSF51182">
    <property type="entry name" value="RmlC-like cupins"/>
    <property type="match status" value="1"/>
</dbReference>
<dbReference type="GO" id="GO:0008270">
    <property type="term" value="F:zinc ion binding"/>
    <property type="evidence" value="ECO:0007669"/>
    <property type="project" value="InterPro"/>
</dbReference>
<dbReference type="Proteomes" id="UP000310708">
    <property type="component" value="Unassembled WGS sequence"/>
</dbReference>
<dbReference type="PROSITE" id="PS00445">
    <property type="entry name" value="FGGY_KINASES_2"/>
    <property type="match status" value="1"/>
</dbReference>
<evidence type="ECO:0000256" key="23">
    <source>
        <dbReference type="SAM" id="MobiDB-lite"/>
    </source>
</evidence>
<dbReference type="InterPro" id="IPR018050">
    <property type="entry name" value="Pmannose_isomerase-type1_CS"/>
</dbReference>
<dbReference type="InterPro" id="IPR014710">
    <property type="entry name" value="RmlC-like_jellyroll"/>
</dbReference>
<dbReference type="InterPro" id="IPR001250">
    <property type="entry name" value="Man6P_Isoase-1"/>
</dbReference>
<organism evidence="25 26">
    <name type="scientific">Wallemia mellicola</name>
    <dbReference type="NCBI Taxonomy" id="1708541"/>
    <lineage>
        <taxon>Eukaryota</taxon>
        <taxon>Fungi</taxon>
        <taxon>Dikarya</taxon>
        <taxon>Basidiomycota</taxon>
        <taxon>Wallemiomycotina</taxon>
        <taxon>Wallemiomycetes</taxon>
        <taxon>Wallemiales</taxon>
        <taxon>Wallemiaceae</taxon>
        <taxon>Wallemia</taxon>
    </lineage>
</organism>
<evidence type="ECO:0000256" key="14">
    <source>
        <dbReference type="ARBA" id="ARBA00022777"/>
    </source>
</evidence>
<keyword evidence="17" id="KW-0067">ATP-binding</keyword>
<evidence type="ECO:0000256" key="1">
    <source>
        <dbReference type="ARBA" id="ARBA00000757"/>
    </source>
</evidence>
<dbReference type="InterPro" id="IPR016305">
    <property type="entry name" value="Mannose-6-P_Isomerase"/>
</dbReference>
<feature type="compositionally biased region" description="Low complexity" evidence="23">
    <location>
        <begin position="1460"/>
        <end position="1471"/>
    </location>
</feature>
<feature type="compositionally biased region" description="Polar residues" evidence="23">
    <location>
        <begin position="1174"/>
        <end position="1188"/>
    </location>
</feature>
<dbReference type="Pfam" id="PF02782">
    <property type="entry name" value="FGGY_C"/>
    <property type="match status" value="1"/>
</dbReference>
<dbReference type="Pfam" id="PF20512">
    <property type="entry name" value="PMI_typeI_hel"/>
    <property type="match status" value="1"/>
</dbReference>
<dbReference type="FunFam" id="3.30.420.40:FF:000086">
    <property type="entry name" value="Glycerol kinase"/>
    <property type="match status" value="1"/>
</dbReference>
<dbReference type="Gene3D" id="2.60.120.10">
    <property type="entry name" value="Jelly Rolls"/>
    <property type="match status" value="2"/>
</dbReference>
<dbReference type="UniPathway" id="UPA00126">
    <property type="reaction ID" value="UER00423"/>
</dbReference>
<evidence type="ECO:0000256" key="12">
    <source>
        <dbReference type="ARBA" id="ARBA00022723"/>
    </source>
</evidence>
<dbReference type="Gene3D" id="1.10.441.10">
    <property type="entry name" value="Phosphomannose Isomerase, domain 2"/>
    <property type="match status" value="1"/>
</dbReference>
<dbReference type="EC" id="5.3.1.8" evidence="8"/>
<dbReference type="NCBIfam" id="TIGR01311">
    <property type="entry name" value="glycerol_kin"/>
    <property type="match status" value="1"/>
</dbReference>
<keyword evidence="13" id="KW-0547">Nucleotide-binding</keyword>
<dbReference type="EMBL" id="SPRX01000030">
    <property type="protein sequence ID" value="TIC64761.1"/>
    <property type="molecule type" value="Genomic_DNA"/>
</dbReference>
<evidence type="ECO:0000256" key="11">
    <source>
        <dbReference type="ARBA" id="ARBA00022679"/>
    </source>
</evidence>
<comment type="catalytic activity">
    <reaction evidence="1">
        <text>D-mannose 6-phosphate = D-fructose 6-phosphate</text>
        <dbReference type="Rhea" id="RHEA:12356"/>
        <dbReference type="ChEBI" id="CHEBI:58735"/>
        <dbReference type="ChEBI" id="CHEBI:61527"/>
        <dbReference type="EC" id="5.3.1.8"/>
    </reaction>
</comment>
<comment type="similarity">
    <text evidence="7">Belongs to the mannose-6-phosphate isomerase type 1 family.</text>
</comment>
<evidence type="ECO:0000256" key="4">
    <source>
        <dbReference type="ARBA" id="ARBA00004666"/>
    </source>
</evidence>
<proteinExistence type="inferred from homology"/>
<protein>
    <recommendedName>
        <fullName evidence="10">Mannose-6-phosphate isomerase</fullName>
        <ecNumber evidence="9">2.7.1.30</ecNumber>
        <ecNumber evidence="8">5.3.1.8</ecNumber>
    </recommendedName>
    <alternativeName>
        <fullName evidence="21">ATP:glycerol 3-phosphotransferase</fullName>
    </alternativeName>
    <alternativeName>
        <fullName evidence="19">Phosphohexomutase</fullName>
    </alternativeName>
    <alternativeName>
        <fullName evidence="20">Phosphomannose isomerase</fullName>
    </alternativeName>
</protein>
<dbReference type="SMART" id="SM00454">
    <property type="entry name" value="SAM"/>
    <property type="match status" value="1"/>
</dbReference>
<dbReference type="GO" id="GO:0009298">
    <property type="term" value="P:GDP-mannose biosynthetic process"/>
    <property type="evidence" value="ECO:0007669"/>
    <property type="project" value="UniProtKB-UniPathway"/>
</dbReference>
<evidence type="ECO:0000256" key="8">
    <source>
        <dbReference type="ARBA" id="ARBA00011956"/>
    </source>
</evidence>
<keyword evidence="12" id="KW-0479">Metal-binding</keyword>
<dbReference type="CDD" id="cd07011">
    <property type="entry name" value="cupin_PMI_type_I_N"/>
    <property type="match status" value="1"/>
</dbReference>
<dbReference type="GO" id="GO:0005739">
    <property type="term" value="C:mitochondrion"/>
    <property type="evidence" value="ECO:0007669"/>
    <property type="project" value="TreeGrafter"/>
</dbReference>
<dbReference type="GO" id="GO:0046167">
    <property type="term" value="P:glycerol-3-phosphate biosynthetic process"/>
    <property type="evidence" value="ECO:0007669"/>
    <property type="project" value="TreeGrafter"/>
</dbReference>
<dbReference type="InterPro" id="IPR013761">
    <property type="entry name" value="SAM/pointed_sf"/>
</dbReference>
<dbReference type="PROSITE" id="PS50105">
    <property type="entry name" value="SAM_DOMAIN"/>
    <property type="match status" value="1"/>
</dbReference>
<evidence type="ECO:0000256" key="6">
    <source>
        <dbReference type="ARBA" id="ARBA00009156"/>
    </source>
</evidence>
<evidence type="ECO:0000256" key="18">
    <source>
        <dbReference type="ARBA" id="ARBA00023235"/>
    </source>
</evidence>
<evidence type="ECO:0000256" key="22">
    <source>
        <dbReference type="RuleBase" id="RU003733"/>
    </source>
</evidence>